<dbReference type="SUPFAM" id="SSF53474">
    <property type="entry name" value="alpha/beta-Hydrolases"/>
    <property type="match status" value="1"/>
</dbReference>
<dbReference type="InterPro" id="IPR001375">
    <property type="entry name" value="Peptidase_S9_cat"/>
</dbReference>
<dbReference type="InterPro" id="IPR002469">
    <property type="entry name" value="Peptidase_S9B_N"/>
</dbReference>
<name>A0A4Q5LY69_9BACT</name>
<dbReference type="GO" id="GO:0006508">
    <property type="term" value="P:proteolysis"/>
    <property type="evidence" value="ECO:0007669"/>
    <property type="project" value="InterPro"/>
</dbReference>
<reference evidence="4 5" key="1">
    <citation type="submission" date="2019-02" db="EMBL/GenBank/DDBJ databases">
        <title>Bacterial novel species Emticicia sp. 17J42-9 isolated from soil.</title>
        <authorList>
            <person name="Jung H.-Y."/>
        </authorList>
    </citation>
    <scope>NUCLEOTIDE SEQUENCE [LARGE SCALE GENOMIC DNA]</scope>
    <source>
        <strain evidence="4 5">17J42-9</strain>
    </source>
</reference>
<gene>
    <name evidence="4" type="ORF">EWM59_15735</name>
</gene>
<dbReference type="EMBL" id="SEWF01000023">
    <property type="protein sequence ID" value="RYU94585.1"/>
    <property type="molecule type" value="Genomic_DNA"/>
</dbReference>
<dbReference type="GO" id="GO:0008239">
    <property type="term" value="F:dipeptidyl-peptidase activity"/>
    <property type="evidence" value="ECO:0007669"/>
    <property type="project" value="TreeGrafter"/>
</dbReference>
<dbReference type="PANTHER" id="PTHR11731">
    <property type="entry name" value="PROTEASE FAMILY S9B,C DIPEPTIDYL-PEPTIDASE IV-RELATED"/>
    <property type="match status" value="1"/>
</dbReference>
<dbReference type="SUPFAM" id="SSF82171">
    <property type="entry name" value="DPP6 N-terminal domain-like"/>
    <property type="match status" value="1"/>
</dbReference>
<evidence type="ECO:0000256" key="1">
    <source>
        <dbReference type="SAM" id="SignalP"/>
    </source>
</evidence>
<feature type="domain" description="Peptidase S9 prolyl oligopeptidase catalytic" evidence="2">
    <location>
        <begin position="502"/>
        <end position="702"/>
    </location>
</feature>
<keyword evidence="1" id="KW-0732">Signal</keyword>
<dbReference type="Pfam" id="PF00930">
    <property type="entry name" value="DPPIV_N"/>
    <property type="match status" value="1"/>
</dbReference>
<feature type="signal peptide" evidence="1">
    <location>
        <begin position="1"/>
        <end position="17"/>
    </location>
</feature>
<accession>A0A4Q5LY69</accession>
<dbReference type="Gene3D" id="3.40.50.1820">
    <property type="entry name" value="alpha/beta hydrolase"/>
    <property type="match status" value="1"/>
</dbReference>
<dbReference type="Pfam" id="PF00326">
    <property type="entry name" value="Peptidase_S9"/>
    <property type="match status" value="1"/>
</dbReference>
<protein>
    <submittedName>
        <fullName evidence="4">S9 family peptidase</fullName>
    </submittedName>
</protein>
<proteinExistence type="predicted"/>
<dbReference type="InterPro" id="IPR050278">
    <property type="entry name" value="Serine_Prot_S9B/DPPIV"/>
</dbReference>
<sequence length="713" mass="81364">MKKVLVLLLLSNTCVFAQKKDFDVKELKAGRPPQNFTQTLPLVQWADGDKLSVVQRSGETKNFVLDLTNGKLTEGTAKISSKIPQPKMSVSVRNNDIFLKDNSGEKQLTNDKAEEKNPTFSPDSNFVAYTKDNNLYTFNLKTNKEIQHTTDGTKTTLNGYATWVYWEEIFGRPTRFRAFWWSPDSKKLAFMRFDESKIQMFPLYNSEGQHGFIEETRYPKSGDPNPEAKIGFVSPEGGKVTWADFNEKEEQYFGWPEWLLDGSGLMVQWINRGNDNLKLYNVSPANGSKKEVYAETQKAWIDIDDADNRLTLLEGNKEMIILSDKSGWKQLYLYGVDGTFKNNITNGKFTIRSVEGIDQKNRVVYFHARGLENSTRFDFYRVDFDGKNMKRLTFGDFNHRQIQLSPDYKYFITTYSNINTPTQMAVVDNTGKIIKDLGTVKGAEMDTYNIAKSELLRVKSDDGLFDLPMTITYPQNMVAGKKYPVLISIYGGPDAGSVFDQWSWTARSQWYAQEGLIQVAFDHRASGHFGKEGVAYMHRKLGYWEMKDYITLVKSLIDRGIADPTKICITGFSYGGYMSCYALTYGADVFTHGMAGGSVTDWSLYDSAYTERFMDTPAENPEGYKNSSVMTHVDKYKGMLQIVHGTMDDNVHMQNSIQLISKLEDQKKDFEFMLYPGGRHGWGGNKGVHFDNLKTKFIYKYLLEKPVPEGLLK</sequence>
<evidence type="ECO:0000259" key="2">
    <source>
        <dbReference type="Pfam" id="PF00326"/>
    </source>
</evidence>
<keyword evidence="5" id="KW-1185">Reference proteome</keyword>
<evidence type="ECO:0000259" key="3">
    <source>
        <dbReference type="Pfam" id="PF00930"/>
    </source>
</evidence>
<dbReference type="PANTHER" id="PTHR11731:SF193">
    <property type="entry name" value="DIPEPTIDYL PEPTIDASE 9"/>
    <property type="match status" value="1"/>
</dbReference>
<evidence type="ECO:0000313" key="5">
    <source>
        <dbReference type="Proteomes" id="UP000293162"/>
    </source>
</evidence>
<comment type="caution">
    <text evidence="4">The sequence shown here is derived from an EMBL/GenBank/DDBJ whole genome shotgun (WGS) entry which is preliminary data.</text>
</comment>
<dbReference type="GO" id="GO:0008236">
    <property type="term" value="F:serine-type peptidase activity"/>
    <property type="evidence" value="ECO:0007669"/>
    <property type="project" value="InterPro"/>
</dbReference>
<feature type="domain" description="Dipeptidylpeptidase IV N-terminal" evidence="3">
    <location>
        <begin position="106"/>
        <end position="422"/>
    </location>
</feature>
<dbReference type="Proteomes" id="UP000293162">
    <property type="component" value="Unassembled WGS sequence"/>
</dbReference>
<organism evidence="4 5">
    <name type="scientific">Emticicia agri</name>
    <dbReference type="NCBI Taxonomy" id="2492393"/>
    <lineage>
        <taxon>Bacteria</taxon>
        <taxon>Pseudomonadati</taxon>
        <taxon>Bacteroidota</taxon>
        <taxon>Cytophagia</taxon>
        <taxon>Cytophagales</taxon>
        <taxon>Leadbetterellaceae</taxon>
        <taxon>Emticicia</taxon>
    </lineage>
</organism>
<feature type="chain" id="PRO_5020868116" evidence="1">
    <location>
        <begin position="18"/>
        <end position="713"/>
    </location>
</feature>
<dbReference type="AlphaFoldDB" id="A0A4Q5LY69"/>
<evidence type="ECO:0000313" key="4">
    <source>
        <dbReference type="EMBL" id="RYU94585.1"/>
    </source>
</evidence>
<dbReference type="RefSeq" id="WP_130022192.1">
    <property type="nucleotide sequence ID" value="NZ_SEWF01000023.1"/>
</dbReference>
<dbReference type="Gene3D" id="2.140.10.30">
    <property type="entry name" value="Dipeptidylpeptidase IV, N-terminal domain"/>
    <property type="match status" value="1"/>
</dbReference>
<dbReference type="InterPro" id="IPR029058">
    <property type="entry name" value="AB_hydrolase_fold"/>
</dbReference>
<dbReference type="OrthoDB" id="9812921at2"/>